<dbReference type="AlphaFoldDB" id="A0A8S1L4J9"/>
<proteinExistence type="predicted"/>
<dbReference type="Proteomes" id="UP000692954">
    <property type="component" value="Unassembled WGS sequence"/>
</dbReference>
<gene>
    <name evidence="1" type="ORF">PSON_ATCC_30995.1.T0150460</name>
</gene>
<name>A0A8S1L4J9_9CILI</name>
<dbReference type="EMBL" id="CAJJDN010000015">
    <property type="protein sequence ID" value="CAD8061691.1"/>
    <property type="molecule type" value="Genomic_DNA"/>
</dbReference>
<sequence length="137" mass="16471">MFLLNYWVGFFSYLSNYWDWLWNQLKLQNYFKFLQIELNQKKLLELFVELLELLVLILVIPEHFSHFPQLVQQYVLREEPQQFSNEVAVLGSISIQVLSSIQPHNVRMYSLLYKDRHNQFTVAPHLVSSMQMLLPHS</sequence>
<evidence type="ECO:0000313" key="1">
    <source>
        <dbReference type="EMBL" id="CAD8061691.1"/>
    </source>
</evidence>
<comment type="caution">
    <text evidence="1">The sequence shown here is derived from an EMBL/GenBank/DDBJ whole genome shotgun (WGS) entry which is preliminary data.</text>
</comment>
<evidence type="ECO:0000313" key="2">
    <source>
        <dbReference type="Proteomes" id="UP000692954"/>
    </source>
</evidence>
<keyword evidence="2" id="KW-1185">Reference proteome</keyword>
<accession>A0A8S1L4J9</accession>
<organism evidence="1 2">
    <name type="scientific">Paramecium sonneborni</name>
    <dbReference type="NCBI Taxonomy" id="65129"/>
    <lineage>
        <taxon>Eukaryota</taxon>
        <taxon>Sar</taxon>
        <taxon>Alveolata</taxon>
        <taxon>Ciliophora</taxon>
        <taxon>Intramacronucleata</taxon>
        <taxon>Oligohymenophorea</taxon>
        <taxon>Peniculida</taxon>
        <taxon>Parameciidae</taxon>
        <taxon>Paramecium</taxon>
    </lineage>
</organism>
<reference evidence="1" key="1">
    <citation type="submission" date="2021-01" db="EMBL/GenBank/DDBJ databases">
        <authorList>
            <consortium name="Genoscope - CEA"/>
            <person name="William W."/>
        </authorList>
    </citation>
    <scope>NUCLEOTIDE SEQUENCE</scope>
</reference>
<protein>
    <submittedName>
        <fullName evidence="1">Uncharacterized protein</fullName>
    </submittedName>
</protein>